<gene>
    <name evidence="3" type="ORF">LMG28140_02450</name>
</gene>
<accession>A0ABN7HQ80</accession>
<name>A0ABN7HQ80_9BURK</name>
<evidence type="ECO:0000256" key="1">
    <source>
        <dbReference type="SAM" id="MobiDB-lite"/>
    </source>
</evidence>
<sequence>MKALRLAAICTVAALAGSSWAQDAPTTTDAMSNSTAAPPPSADVGGVATTSATGSGATMVTRQQVYQDLIHSEQSGEQARLQHDTYHGN</sequence>
<feature type="compositionally biased region" description="Basic and acidic residues" evidence="1">
    <location>
        <begin position="80"/>
        <end position="89"/>
    </location>
</feature>
<evidence type="ECO:0008006" key="5">
    <source>
        <dbReference type="Google" id="ProtNLM"/>
    </source>
</evidence>
<dbReference type="Proteomes" id="UP000598032">
    <property type="component" value="Unassembled WGS sequence"/>
</dbReference>
<comment type="caution">
    <text evidence="3">The sequence shown here is derived from an EMBL/GenBank/DDBJ whole genome shotgun (WGS) entry which is preliminary data.</text>
</comment>
<dbReference type="RefSeq" id="WP_201642548.1">
    <property type="nucleotide sequence ID" value="NZ_CAJHCP010000005.1"/>
</dbReference>
<feature type="compositionally biased region" description="Polar residues" evidence="1">
    <location>
        <begin position="20"/>
        <end position="36"/>
    </location>
</feature>
<organism evidence="3 4">
    <name type="scientific">Paraburkholderia metrosideri</name>
    <dbReference type="NCBI Taxonomy" id="580937"/>
    <lineage>
        <taxon>Bacteria</taxon>
        <taxon>Pseudomonadati</taxon>
        <taxon>Pseudomonadota</taxon>
        <taxon>Betaproteobacteria</taxon>
        <taxon>Burkholderiales</taxon>
        <taxon>Burkholderiaceae</taxon>
        <taxon>Paraburkholderia</taxon>
    </lineage>
</organism>
<dbReference type="EMBL" id="CAJHCP010000005">
    <property type="protein sequence ID" value="CAD6531081.1"/>
    <property type="molecule type" value="Genomic_DNA"/>
</dbReference>
<protein>
    <recommendedName>
        <fullName evidence="5">DUF4148 domain-containing protein</fullName>
    </recommendedName>
</protein>
<feature type="compositionally biased region" description="Polar residues" evidence="1">
    <location>
        <begin position="60"/>
        <end position="77"/>
    </location>
</feature>
<evidence type="ECO:0000256" key="2">
    <source>
        <dbReference type="SAM" id="SignalP"/>
    </source>
</evidence>
<feature type="compositionally biased region" description="Low complexity" evidence="1">
    <location>
        <begin position="42"/>
        <end position="58"/>
    </location>
</feature>
<evidence type="ECO:0000313" key="4">
    <source>
        <dbReference type="Proteomes" id="UP000598032"/>
    </source>
</evidence>
<feature type="region of interest" description="Disordered" evidence="1">
    <location>
        <begin position="20"/>
        <end position="89"/>
    </location>
</feature>
<feature type="signal peptide" evidence="2">
    <location>
        <begin position="1"/>
        <end position="21"/>
    </location>
</feature>
<keyword evidence="2" id="KW-0732">Signal</keyword>
<evidence type="ECO:0000313" key="3">
    <source>
        <dbReference type="EMBL" id="CAD6531081.1"/>
    </source>
</evidence>
<feature type="chain" id="PRO_5045273758" description="DUF4148 domain-containing protein" evidence="2">
    <location>
        <begin position="22"/>
        <end position="89"/>
    </location>
</feature>
<keyword evidence="4" id="KW-1185">Reference proteome</keyword>
<reference evidence="3 4" key="1">
    <citation type="submission" date="2020-10" db="EMBL/GenBank/DDBJ databases">
        <authorList>
            <person name="Peeters C."/>
        </authorList>
    </citation>
    <scope>NUCLEOTIDE SEQUENCE [LARGE SCALE GENOMIC DNA]</scope>
    <source>
        <strain evidence="3 4">LMG 28140</strain>
    </source>
</reference>
<proteinExistence type="predicted"/>